<keyword evidence="3" id="KW-1185">Reference proteome</keyword>
<accession>A0A0S4JGC7</accession>
<evidence type="ECO:0000313" key="3">
    <source>
        <dbReference type="Proteomes" id="UP000051952"/>
    </source>
</evidence>
<gene>
    <name evidence="2" type="ORF">BSAL_14470</name>
</gene>
<evidence type="ECO:0000313" key="2">
    <source>
        <dbReference type="EMBL" id="CUG88265.1"/>
    </source>
</evidence>
<feature type="region of interest" description="Disordered" evidence="1">
    <location>
        <begin position="1"/>
        <end position="22"/>
    </location>
</feature>
<feature type="compositionally biased region" description="Low complexity" evidence="1">
    <location>
        <begin position="298"/>
        <end position="337"/>
    </location>
</feature>
<evidence type="ECO:0000256" key="1">
    <source>
        <dbReference type="SAM" id="MobiDB-lite"/>
    </source>
</evidence>
<name>A0A0S4JGC7_BODSA</name>
<organism evidence="2 3">
    <name type="scientific">Bodo saltans</name>
    <name type="common">Flagellated protozoan</name>
    <dbReference type="NCBI Taxonomy" id="75058"/>
    <lineage>
        <taxon>Eukaryota</taxon>
        <taxon>Discoba</taxon>
        <taxon>Euglenozoa</taxon>
        <taxon>Kinetoplastea</taxon>
        <taxon>Metakinetoplastina</taxon>
        <taxon>Eubodonida</taxon>
        <taxon>Bodonidae</taxon>
        <taxon>Bodo</taxon>
    </lineage>
</organism>
<dbReference type="EMBL" id="CYKH01001627">
    <property type="protein sequence ID" value="CUG88265.1"/>
    <property type="molecule type" value="Genomic_DNA"/>
</dbReference>
<sequence length="408" mass="43641">MHTTRALPTKPPMTIHRHQRSQSSNCVVTPTAHKAVVAFCAFLPPALVLSVGSAAGVVEWVEEVLDVFMWQVLKRHESTADGVLSSKDTASHGNWIRSSSSTVGRSPVSQWLHMLSFAASDTQDAQQRVEHLMCLRDALSLKYEPINGRRLSAHVPSQPVSAFLLPHTILPQLFQHWIHQGATNEHNKQLSVLGRVGRAWHERWKTNARVSNNQQASLPPHVVKLMTAWRAQSTTPDAAAQPQKLKKTSGKGGDAASLDLMGGGVAVSPFDFERALDALIGSAMGGEVRRTAPPPSRPTAQAATTVSVATTAARGRAASAPFPRGGAVNRGRGAARVAPRRRHSPSSSSSEDETTDVTSSDSGDASTSTEASSSTSSDSDDPIQAIVRNKAAALKRAQRGRGRAQRGK</sequence>
<protein>
    <submittedName>
        <fullName evidence="2">Uncharacterized protein</fullName>
    </submittedName>
</protein>
<dbReference type="Proteomes" id="UP000051952">
    <property type="component" value="Unassembled WGS sequence"/>
</dbReference>
<reference evidence="3" key="1">
    <citation type="submission" date="2015-09" db="EMBL/GenBank/DDBJ databases">
        <authorList>
            <consortium name="Pathogen Informatics"/>
        </authorList>
    </citation>
    <scope>NUCLEOTIDE SEQUENCE [LARGE SCALE GENOMIC DNA]</scope>
    <source>
        <strain evidence="3">Lake Konstanz</strain>
    </source>
</reference>
<dbReference type="VEuPathDB" id="TriTrypDB:BSAL_14470"/>
<feature type="region of interest" description="Disordered" evidence="1">
    <location>
        <begin position="233"/>
        <end position="254"/>
    </location>
</feature>
<dbReference type="AlphaFoldDB" id="A0A0S4JGC7"/>
<feature type="compositionally biased region" description="Low complexity" evidence="1">
    <location>
        <begin position="356"/>
        <end position="377"/>
    </location>
</feature>
<feature type="region of interest" description="Disordered" evidence="1">
    <location>
        <begin position="286"/>
        <end position="408"/>
    </location>
</feature>
<proteinExistence type="predicted"/>
<feature type="compositionally biased region" description="Basic residues" evidence="1">
    <location>
        <begin position="396"/>
        <end position="408"/>
    </location>
</feature>